<comment type="similarity">
    <text evidence="1">Belongs to the ATPase alpha/beta chains family.</text>
</comment>
<keyword evidence="4" id="KW-1185">Reference proteome</keyword>
<dbReference type="PANTHER" id="PTHR48082:SF2">
    <property type="entry name" value="ATP SYNTHASE SUBUNIT ALPHA, MITOCHONDRIAL"/>
    <property type="match status" value="1"/>
</dbReference>
<dbReference type="EMBL" id="LGRX02033618">
    <property type="protein sequence ID" value="KAK3240525.1"/>
    <property type="molecule type" value="Genomic_DNA"/>
</dbReference>
<dbReference type="Pfam" id="PF00006">
    <property type="entry name" value="ATP-synt_ab"/>
    <property type="match status" value="1"/>
</dbReference>
<reference evidence="3 4" key="1">
    <citation type="journal article" date="2015" name="Genome Biol. Evol.">
        <title>Comparative Genomics of a Bacterivorous Green Alga Reveals Evolutionary Causalities and Consequences of Phago-Mixotrophic Mode of Nutrition.</title>
        <authorList>
            <person name="Burns J.A."/>
            <person name="Paasch A."/>
            <person name="Narechania A."/>
            <person name="Kim E."/>
        </authorList>
    </citation>
    <scope>NUCLEOTIDE SEQUENCE [LARGE SCALE GENOMIC DNA]</scope>
    <source>
        <strain evidence="3 4">PLY_AMNH</strain>
    </source>
</reference>
<feature type="domain" description="ATPase F1/V1/A1 complex alpha/beta subunit nucleotide-binding" evidence="2">
    <location>
        <begin position="249"/>
        <end position="375"/>
    </location>
</feature>
<dbReference type="GO" id="GO:0043531">
    <property type="term" value="F:ADP binding"/>
    <property type="evidence" value="ECO:0007669"/>
    <property type="project" value="TreeGrafter"/>
</dbReference>
<accession>A0AAE0BR42</accession>
<sequence>MLLRRAGLLGLQRVEGILEHGLKDLASKRKFLELSGRTGGAILNRVSGGVHEDPLDVVGRNDSQRRNHIRLGLEWQICLQGFATSAGTSDLNCLESGRADISEEDTLALHRGDVLKVDGDIALVQSSLTDKGVVPEAIGAKVRFAGGAEGVLLWILGARCVVCLTGRATPNVGEEWEVSTKEFKEGNRQLERQLVPTGRALRGRTIDYLGHPLDGGVPVVGSLAEAVPLINRTLNLEERELIQDNLHTGVKALDVISPIGKGQSLCIIGPRHSGKREICLEVLAGQRFTADRGVTCVYAATRPESLPSIQAFLEASGATQHTAVVAAPVRASPFQRHATLLAALSVAEGVRDQGQHALVVVDDLSAMTQMWESIVRMVPSMAEAHGSSQAGLLMSAAEADRRRFFSFVLQRSARRADSLGGGSSTLLFVLPGEDRRRAPGTVSSSHKWDDMSPEVAAKLKAALAKAQEREAAEECTQGVLEWRIVEEFKSIADGHIQLVPRTDGSNASKGGRLAEGEAVAGVDWEMQVPRSFSRLGSRAANAKVHRVAGHVRLELLQAHDEGRFGLTDDGEAQARKDHAALVSAFLRQSPGSAIPVADLLICLAALEEGFLHNVAPGSVNAKLRDVCMELQGRSSELIQRIVECTEPSMFEELYGALCDELEQILGKPHKPPSERQYRFSE</sequence>
<dbReference type="GO" id="GO:0046933">
    <property type="term" value="F:proton-transporting ATP synthase activity, rotational mechanism"/>
    <property type="evidence" value="ECO:0007669"/>
    <property type="project" value="InterPro"/>
</dbReference>
<dbReference type="GO" id="GO:0005524">
    <property type="term" value="F:ATP binding"/>
    <property type="evidence" value="ECO:0007669"/>
    <property type="project" value="InterPro"/>
</dbReference>
<dbReference type="PANTHER" id="PTHR48082">
    <property type="entry name" value="ATP SYNTHASE SUBUNIT ALPHA, MITOCHONDRIAL"/>
    <property type="match status" value="1"/>
</dbReference>
<evidence type="ECO:0000313" key="3">
    <source>
        <dbReference type="EMBL" id="KAK3240525.1"/>
    </source>
</evidence>
<evidence type="ECO:0000313" key="4">
    <source>
        <dbReference type="Proteomes" id="UP001190700"/>
    </source>
</evidence>
<dbReference type="InterPro" id="IPR000194">
    <property type="entry name" value="ATPase_F1/V1/A1_a/bsu_nucl-bd"/>
</dbReference>
<evidence type="ECO:0000259" key="2">
    <source>
        <dbReference type="Pfam" id="PF00006"/>
    </source>
</evidence>
<dbReference type="InterPro" id="IPR027417">
    <property type="entry name" value="P-loop_NTPase"/>
</dbReference>
<dbReference type="Gene3D" id="1.20.150.20">
    <property type="entry name" value="ATP synthase alpha/beta chain, C-terminal domain"/>
    <property type="match status" value="1"/>
</dbReference>
<evidence type="ECO:0000256" key="1">
    <source>
        <dbReference type="ARBA" id="ARBA00008936"/>
    </source>
</evidence>
<protein>
    <recommendedName>
        <fullName evidence="2">ATPase F1/V1/A1 complex alpha/beta subunit nucleotide-binding domain-containing protein</fullName>
    </recommendedName>
</protein>
<dbReference type="SUPFAM" id="SSF52540">
    <property type="entry name" value="P-loop containing nucleoside triphosphate hydrolases"/>
    <property type="match status" value="1"/>
</dbReference>
<dbReference type="InterPro" id="IPR005294">
    <property type="entry name" value="ATP_synth_F1_asu"/>
</dbReference>
<name>A0AAE0BR42_9CHLO</name>
<dbReference type="GO" id="GO:0045259">
    <property type="term" value="C:proton-transporting ATP synthase complex"/>
    <property type="evidence" value="ECO:0007669"/>
    <property type="project" value="InterPro"/>
</dbReference>
<organism evidence="3 4">
    <name type="scientific">Cymbomonas tetramitiformis</name>
    <dbReference type="NCBI Taxonomy" id="36881"/>
    <lineage>
        <taxon>Eukaryota</taxon>
        <taxon>Viridiplantae</taxon>
        <taxon>Chlorophyta</taxon>
        <taxon>Pyramimonadophyceae</taxon>
        <taxon>Pyramimonadales</taxon>
        <taxon>Pyramimonadaceae</taxon>
        <taxon>Cymbomonas</taxon>
    </lineage>
</organism>
<dbReference type="SUPFAM" id="SSF47917">
    <property type="entry name" value="C-terminal domain of alpha and beta subunits of F1 ATP synthase"/>
    <property type="match status" value="1"/>
</dbReference>
<dbReference type="Proteomes" id="UP001190700">
    <property type="component" value="Unassembled WGS sequence"/>
</dbReference>
<comment type="caution">
    <text evidence="3">The sequence shown here is derived from an EMBL/GenBank/DDBJ whole genome shotgun (WGS) entry which is preliminary data.</text>
</comment>
<dbReference type="Gene3D" id="3.40.50.300">
    <property type="entry name" value="P-loop containing nucleotide triphosphate hydrolases"/>
    <property type="match status" value="1"/>
</dbReference>
<dbReference type="AlphaFoldDB" id="A0AAE0BR42"/>
<gene>
    <name evidence="3" type="ORF">CYMTET_49639</name>
</gene>
<dbReference type="InterPro" id="IPR038376">
    <property type="entry name" value="ATP_synth_asu_C_sf"/>
</dbReference>
<proteinExistence type="inferred from homology"/>